<dbReference type="SUPFAM" id="SSF56784">
    <property type="entry name" value="HAD-like"/>
    <property type="match status" value="1"/>
</dbReference>
<keyword evidence="5" id="KW-1185">Reference proteome</keyword>
<dbReference type="EMBL" id="GG678908">
    <property type="protein sequence ID" value="EER08742.1"/>
    <property type="molecule type" value="Genomic_DNA"/>
</dbReference>
<dbReference type="Gene3D" id="3.40.50.1000">
    <property type="entry name" value="HAD superfamily/HAD-like"/>
    <property type="match status" value="1"/>
</dbReference>
<feature type="non-terminal residue" evidence="4">
    <location>
        <position position="211"/>
    </location>
</feature>
<accession>C5L3F1</accession>
<comment type="cofactor">
    <cofactor evidence="3">
        <name>a divalent metal cation</name>
        <dbReference type="ChEBI" id="CHEBI:60240"/>
    </cofactor>
</comment>
<reference evidence="4 5" key="1">
    <citation type="submission" date="2008-07" db="EMBL/GenBank/DDBJ databases">
        <authorList>
            <person name="El-Sayed N."/>
            <person name="Caler E."/>
            <person name="Inman J."/>
            <person name="Amedeo P."/>
            <person name="Hass B."/>
            <person name="Wortman J."/>
        </authorList>
    </citation>
    <scope>NUCLEOTIDE SEQUENCE [LARGE SCALE GENOMIC DNA]</scope>
    <source>
        <strain evidence="5">ATCC 50983 / TXsc</strain>
    </source>
</reference>
<evidence type="ECO:0000313" key="4">
    <source>
        <dbReference type="EMBL" id="EER08742.1"/>
    </source>
</evidence>
<comment type="function">
    <text evidence="3">Removes the phosphate from trehalose 6-phosphate to produce free trehalose.</text>
</comment>
<dbReference type="InParanoid" id="C5L3F1"/>
<comment type="similarity">
    <text evidence="3">Belongs to the trehalose phosphatase family.</text>
</comment>
<dbReference type="GO" id="GO:0004805">
    <property type="term" value="F:trehalose-phosphatase activity"/>
    <property type="evidence" value="ECO:0007669"/>
    <property type="project" value="UniProtKB-EC"/>
</dbReference>
<dbReference type="InterPro" id="IPR023214">
    <property type="entry name" value="HAD_sf"/>
</dbReference>
<evidence type="ECO:0000256" key="2">
    <source>
        <dbReference type="ARBA" id="ARBA00022801"/>
    </source>
</evidence>
<gene>
    <name evidence="4" type="ORF">Pmar_PMAR001689</name>
</gene>
<comment type="pathway">
    <text evidence="3">Glycan biosynthesis; trehalose biosynthesis.</text>
</comment>
<proteinExistence type="inferred from homology"/>
<dbReference type="PANTHER" id="PTHR43768:SF3">
    <property type="entry name" value="TREHALOSE 6-PHOSPHATE PHOSPHATASE"/>
    <property type="match status" value="1"/>
</dbReference>
<dbReference type="InterPro" id="IPR044651">
    <property type="entry name" value="OTSB-like"/>
</dbReference>
<name>C5L3F1_PERM5</name>
<evidence type="ECO:0000313" key="5">
    <source>
        <dbReference type="Proteomes" id="UP000007800"/>
    </source>
</evidence>
<dbReference type="InterPro" id="IPR003337">
    <property type="entry name" value="Trehalose_PPase"/>
</dbReference>
<protein>
    <recommendedName>
        <fullName evidence="3">Trehalose 6-phosphate phosphatase</fullName>
        <ecNumber evidence="3">3.1.3.12</ecNumber>
    </recommendedName>
</protein>
<evidence type="ECO:0000256" key="1">
    <source>
        <dbReference type="ARBA" id="ARBA00000500"/>
    </source>
</evidence>
<dbReference type="Gene3D" id="3.30.70.1020">
    <property type="entry name" value="Trehalose-6-phosphate phosphatase related protein, domain 2"/>
    <property type="match status" value="1"/>
</dbReference>
<dbReference type="RefSeq" id="XP_002776926.1">
    <property type="nucleotide sequence ID" value="XM_002776880.1"/>
</dbReference>
<dbReference type="EC" id="3.1.3.12" evidence="3"/>
<dbReference type="PANTHER" id="PTHR43768">
    <property type="entry name" value="TREHALOSE 6-PHOSPHATE PHOSPHATASE"/>
    <property type="match status" value="1"/>
</dbReference>
<dbReference type="GO" id="GO:0005992">
    <property type="term" value="P:trehalose biosynthetic process"/>
    <property type="evidence" value="ECO:0007669"/>
    <property type="project" value="UniProtKB-UniPathway"/>
</dbReference>
<evidence type="ECO:0000256" key="3">
    <source>
        <dbReference type="RuleBase" id="RU361117"/>
    </source>
</evidence>
<organism evidence="5">
    <name type="scientific">Perkinsus marinus (strain ATCC 50983 / TXsc)</name>
    <dbReference type="NCBI Taxonomy" id="423536"/>
    <lineage>
        <taxon>Eukaryota</taxon>
        <taxon>Sar</taxon>
        <taxon>Alveolata</taxon>
        <taxon>Perkinsozoa</taxon>
        <taxon>Perkinsea</taxon>
        <taxon>Perkinsida</taxon>
        <taxon>Perkinsidae</taxon>
        <taxon>Perkinsus</taxon>
    </lineage>
</organism>
<comment type="catalytic activity">
    <reaction evidence="1 3">
        <text>alpha,alpha-trehalose 6-phosphate + H2O = alpha,alpha-trehalose + phosphate</text>
        <dbReference type="Rhea" id="RHEA:23420"/>
        <dbReference type="ChEBI" id="CHEBI:15377"/>
        <dbReference type="ChEBI" id="CHEBI:16551"/>
        <dbReference type="ChEBI" id="CHEBI:43474"/>
        <dbReference type="ChEBI" id="CHEBI:58429"/>
        <dbReference type="EC" id="3.1.3.12"/>
    </reaction>
</comment>
<dbReference type="OrthoDB" id="348883at2759"/>
<dbReference type="NCBIfam" id="TIGR00685">
    <property type="entry name" value="T6PP"/>
    <property type="match status" value="1"/>
</dbReference>
<sequence length="211" mass="24013">MDTILSFLRGAFLQQQQHDAGGGHDDPDAILKRIHYAASHGFDIKGPNDTHYQVGRAYLPQLYEARDRLIKEAQKYPHCVVEDNKFSISVHYRNVHPDLHVEVSDMVHSIVAQYPHLRLHYGKMVYEIKLNLSWNKGKAVLWLLNAWGNTNNYNNIGILPIYIGDDITDEDGFRAIKASFPTNGMGILVHNSNHELARPTAATYTLENTHE</sequence>
<keyword evidence="2 3" id="KW-0378">Hydrolase</keyword>
<dbReference type="InterPro" id="IPR036412">
    <property type="entry name" value="HAD-like_sf"/>
</dbReference>
<dbReference type="GeneID" id="9043051"/>
<dbReference type="AlphaFoldDB" id="C5L3F1"/>
<dbReference type="Proteomes" id="UP000007800">
    <property type="component" value="Unassembled WGS sequence"/>
</dbReference>
<dbReference type="Pfam" id="PF02358">
    <property type="entry name" value="Trehalose_PPase"/>
    <property type="match status" value="1"/>
</dbReference>
<dbReference type="UniPathway" id="UPA00299"/>